<reference evidence="1" key="1">
    <citation type="submission" date="2020-03" db="EMBL/GenBank/DDBJ databases">
        <title>The deep terrestrial virosphere.</title>
        <authorList>
            <person name="Holmfeldt K."/>
            <person name="Nilsson E."/>
            <person name="Simone D."/>
            <person name="Lopez-Fernandez M."/>
            <person name="Wu X."/>
            <person name="de Brujin I."/>
            <person name="Lundin D."/>
            <person name="Andersson A."/>
            <person name="Bertilsson S."/>
            <person name="Dopson M."/>
        </authorList>
    </citation>
    <scope>NUCLEOTIDE SEQUENCE</scope>
    <source>
        <strain evidence="2">MM415A03516</strain>
        <strain evidence="1">MM415B01117</strain>
    </source>
</reference>
<protein>
    <submittedName>
        <fullName evidence="1">Uncharacterized protein</fullName>
    </submittedName>
</protein>
<evidence type="ECO:0000313" key="1">
    <source>
        <dbReference type="EMBL" id="QJA60420.1"/>
    </source>
</evidence>
<organism evidence="1">
    <name type="scientific">viral metagenome</name>
    <dbReference type="NCBI Taxonomy" id="1070528"/>
    <lineage>
        <taxon>unclassified sequences</taxon>
        <taxon>metagenomes</taxon>
        <taxon>organismal metagenomes</taxon>
    </lineage>
</organism>
<dbReference type="EMBL" id="MT141829">
    <property type="protein sequence ID" value="QJA70893.1"/>
    <property type="molecule type" value="Genomic_DNA"/>
</dbReference>
<sequence length="85" mass="9334">MATIDQVIEAMIEFRDTVYEKLDNLQNALDTLDLNQYVNCTMCHGAKTVIPSYDEGSPTPDPIQCPSCLGMGKLLHGTIEESGEV</sequence>
<dbReference type="EMBL" id="MT141408">
    <property type="protein sequence ID" value="QJA60420.1"/>
    <property type="molecule type" value="Genomic_DNA"/>
</dbReference>
<evidence type="ECO:0000313" key="2">
    <source>
        <dbReference type="EMBL" id="QJA70893.1"/>
    </source>
</evidence>
<name>A0A6M3IS62_9ZZZZ</name>
<proteinExistence type="predicted"/>
<gene>
    <name evidence="2" type="ORF">MM415A03516_0006</name>
    <name evidence="1" type="ORF">MM415B01117_0008</name>
</gene>
<accession>A0A6M3IS62</accession>
<dbReference type="AlphaFoldDB" id="A0A6M3IS62"/>